<keyword evidence="1" id="KW-0175">Coiled coil</keyword>
<sequence>DGKLSAKEVKAYCKAKLSTELPQEILDKIIGGLEPITAAKFRPMHQKVFIAQWELVAQRKAQAEEEQRVALEERKQAFLSIMEESSQLLSVAEATATEAENKARPLIRDDSGKASEEIVTEATEAEQVVQQAEGESKKGLEKMQEAKEACEADESITLFGQTQLKKLEQRDVRLKGRLAKITAALKLAREKARRKAYAEFDQKRTECATAIRAKMNSEEKSVDQFFEELSGGEALSKEKFVGFLKGLALELFDGQAEDLFKNLAGEGELSKEGFRELVRVYYKCVKATVMSQEISIKSKTLRRLEVGEVLEALEGPCNEENTRVMRLRCQATQDELAGWVTISGNQGTTFLEPGGNFYTCVKETTLTDGADAEESQTIRRIAKGEVIEVLEFPKKGEAEVRVKAKAKLDGALGWPRRRWHLAVVRDALTWWYASRAPVLAGAFDPFDRKGSTSPAPSGFKGSGNCSQLDENLLGSFSISCTAAAYALDLSSCELKSCEPPSSAVAGLGSTTQSGALRLGEQYVHDCHNTTTAGDNCTIGCARGWGGVDQEWQCWQGALTGTLPACEKLPVYAAVAGQLDLQVDNPEEFVQDENAKLGIAKGIAQMAQVNASAVTVLLQLLSLTNTTNTSNGTGARRLSNFLDNAVEQVQYVVRRLAVLVVRVDYVIRLLVETESEAVTAATELLVAVSAPSDQDFSAIIAQAIEEVSEGNSSYTVEVTARQANVQIMLGDQAYDVPNVTLPTTTTPEPPLMIDAGLVAGLMAALFGLGACGLCIGCVFGRWWIRKKERTRQQRFDEWGDASPEAPDVEIPAYSGEMMDNMNNYYDEDSSEPASARTDYDQSVPSDQPIEEASPPAVSRDTQGTTQVTAI</sequence>
<evidence type="ECO:0008006" key="6">
    <source>
        <dbReference type="Google" id="ProtNLM"/>
    </source>
</evidence>
<dbReference type="AlphaFoldDB" id="A0AA36IAF1"/>
<comment type="caution">
    <text evidence="4">The sequence shown here is derived from an EMBL/GenBank/DDBJ whole genome shotgun (WGS) entry which is preliminary data.</text>
</comment>
<feature type="region of interest" description="Disordered" evidence="2">
    <location>
        <begin position="816"/>
        <end position="869"/>
    </location>
</feature>
<keyword evidence="3" id="KW-0812">Transmembrane</keyword>
<proteinExistence type="predicted"/>
<keyword evidence="5" id="KW-1185">Reference proteome</keyword>
<feature type="transmembrane region" description="Helical" evidence="3">
    <location>
        <begin position="756"/>
        <end position="783"/>
    </location>
</feature>
<evidence type="ECO:0000313" key="5">
    <source>
        <dbReference type="Proteomes" id="UP001178507"/>
    </source>
</evidence>
<dbReference type="Proteomes" id="UP001178507">
    <property type="component" value="Unassembled WGS sequence"/>
</dbReference>
<accession>A0AA36IAF1</accession>
<feature type="coiled-coil region" evidence="1">
    <location>
        <begin position="82"/>
        <end position="149"/>
    </location>
</feature>
<organism evidence="4 5">
    <name type="scientific">Effrenium voratum</name>
    <dbReference type="NCBI Taxonomy" id="2562239"/>
    <lineage>
        <taxon>Eukaryota</taxon>
        <taxon>Sar</taxon>
        <taxon>Alveolata</taxon>
        <taxon>Dinophyceae</taxon>
        <taxon>Suessiales</taxon>
        <taxon>Symbiodiniaceae</taxon>
        <taxon>Effrenium</taxon>
    </lineage>
</organism>
<evidence type="ECO:0000256" key="1">
    <source>
        <dbReference type="SAM" id="Coils"/>
    </source>
</evidence>
<evidence type="ECO:0000256" key="3">
    <source>
        <dbReference type="SAM" id="Phobius"/>
    </source>
</evidence>
<evidence type="ECO:0000313" key="4">
    <source>
        <dbReference type="EMBL" id="CAJ1383095.1"/>
    </source>
</evidence>
<reference evidence="4" key="1">
    <citation type="submission" date="2023-08" db="EMBL/GenBank/DDBJ databases">
        <authorList>
            <person name="Chen Y."/>
            <person name="Shah S."/>
            <person name="Dougan E. K."/>
            <person name="Thang M."/>
            <person name="Chan C."/>
        </authorList>
    </citation>
    <scope>NUCLEOTIDE SEQUENCE</scope>
</reference>
<evidence type="ECO:0000256" key="2">
    <source>
        <dbReference type="SAM" id="MobiDB-lite"/>
    </source>
</evidence>
<dbReference type="EMBL" id="CAUJNA010000981">
    <property type="protein sequence ID" value="CAJ1383095.1"/>
    <property type="molecule type" value="Genomic_DNA"/>
</dbReference>
<keyword evidence="3" id="KW-0472">Membrane</keyword>
<name>A0AA36IAF1_9DINO</name>
<feature type="compositionally biased region" description="Polar residues" evidence="2">
    <location>
        <begin position="858"/>
        <end position="869"/>
    </location>
</feature>
<protein>
    <recommendedName>
        <fullName evidence="6">EF-hand domain-containing protein</fullName>
    </recommendedName>
</protein>
<gene>
    <name evidence="4" type="ORF">EVOR1521_LOCUS10304</name>
</gene>
<keyword evidence="3" id="KW-1133">Transmembrane helix</keyword>
<feature type="non-terminal residue" evidence="4">
    <location>
        <position position="869"/>
    </location>
</feature>